<reference evidence="2" key="1">
    <citation type="journal article" date="2021" name="Nat. Commun.">
        <title>Genetic determinants of endophytism in the Arabidopsis root mycobiome.</title>
        <authorList>
            <person name="Mesny F."/>
            <person name="Miyauchi S."/>
            <person name="Thiergart T."/>
            <person name="Pickel B."/>
            <person name="Atanasova L."/>
            <person name="Karlsson M."/>
            <person name="Huettel B."/>
            <person name="Barry K.W."/>
            <person name="Haridas S."/>
            <person name="Chen C."/>
            <person name="Bauer D."/>
            <person name="Andreopoulos W."/>
            <person name="Pangilinan J."/>
            <person name="LaButti K."/>
            <person name="Riley R."/>
            <person name="Lipzen A."/>
            <person name="Clum A."/>
            <person name="Drula E."/>
            <person name="Henrissat B."/>
            <person name="Kohler A."/>
            <person name="Grigoriev I.V."/>
            <person name="Martin F.M."/>
            <person name="Hacquard S."/>
        </authorList>
    </citation>
    <scope>NUCLEOTIDE SEQUENCE</scope>
    <source>
        <strain evidence="2">MPI-CAGE-CH-0235</strain>
    </source>
</reference>
<feature type="region of interest" description="Disordered" evidence="1">
    <location>
        <begin position="508"/>
        <end position="652"/>
    </location>
</feature>
<dbReference type="EMBL" id="JAGPNK010000003">
    <property type="protein sequence ID" value="KAH7324360.1"/>
    <property type="molecule type" value="Genomic_DNA"/>
</dbReference>
<feature type="compositionally biased region" description="Polar residues" evidence="1">
    <location>
        <begin position="608"/>
        <end position="621"/>
    </location>
</feature>
<protein>
    <submittedName>
        <fullName evidence="2">Uncharacterized protein</fullName>
    </submittedName>
</protein>
<dbReference type="Proteomes" id="UP000813444">
    <property type="component" value="Unassembled WGS sequence"/>
</dbReference>
<feature type="compositionally biased region" description="Polar residues" evidence="1">
    <location>
        <begin position="637"/>
        <end position="647"/>
    </location>
</feature>
<dbReference type="OrthoDB" id="5400409at2759"/>
<dbReference type="AlphaFoldDB" id="A0A8K0SXM1"/>
<gene>
    <name evidence="2" type="ORF">B0I35DRAFT_349664</name>
</gene>
<sequence length="837" mass="93956">MAGPLQAGDIINLAKIAWQVYEFGWAEEHNATKQYKEFGQDVRGLAESLDILDRVVLQATNSLRHQGLNNALVRWDRVSFAEIIGDYEGTLNECKKLLRDNARYRGGSGPGRNIEWNVMVQPTVERLRQRIALHNSKILHVMKPFEIDLLCRVRQDIYRVHHDLAQRITAVHSDLNRLMGVLIPNLDQALNQQAMREVHLLDIPIDVAERFRMAALTDRPEYNSDDAFELSLLSDAFVLNYKRSTVNFRGGRLISDRIPPVDQYLNLLKCVWLYKRMMISPNLEEAHPESHWPSFIKQLEDDVSSECARFNSDLVKPDLPLTPVLRGDMFTIWPEREPNQLVDVVTRDEMMEQILESPLQSVNSSVERSVKLLRRMGADGRRFRIIISGSEQSTTGRPRQQSEVIDFDIGTVVINPQYALPTTAGLMKEILIHRDERIARLSFVTMEQVLKFQQAVTGYKPWVAYSQYNAMVSFVIGNAKPIVEDACIQLWIPKPVDGSIVTNTDASAEAVPISPSRSATTWTGMSTSPTSPRATMPSPFATPVNRRGSQAQPVPQQPRRSSTIFSTSWPRRSSPTPLGTSPPGALGYLSPTPSRSSRPVQLPFPSMHNFTGPSSLGTSSMPHHGSRSHSVSSIVSTAPTSTSSGSDGQTKTISTGTYTTGLLLRKPIKPMLVLYTQDQQGGNPAIVTVDIDEDTAVNPERCNCRRSARGGGDCAIAALERFKGKADLAARRYEYKDGDWNIAQLALNYPSSPSSENTASWPGLKRLSLFFSQVQERERFGGSPGMCHCRNRTEGELSECLRAKHRGLLGEVAEHWRRQLQEYHRHQNEREPIVMQR</sequence>
<feature type="compositionally biased region" description="Polar residues" evidence="1">
    <location>
        <begin position="547"/>
        <end position="565"/>
    </location>
</feature>
<feature type="compositionally biased region" description="Polar residues" evidence="1">
    <location>
        <begin position="515"/>
        <end position="533"/>
    </location>
</feature>
<accession>A0A8K0SXM1</accession>
<proteinExistence type="predicted"/>
<evidence type="ECO:0000256" key="1">
    <source>
        <dbReference type="SAM" id="MobiDB-lite"/>
    </source>
</evidence>
<organism evidence="2 3">
    <name type="scientific">Stachybotrys elegans</name>
    <dbReference type="NCBI Taxonomy" id="80388"/>
    <lineage>
        <taxon>Eukaryota</taxon>
        <taxon>Fungi</taxon>
        <taxon>Dikarya</taxon>
        <taxon>Ascomycota</taxon>
        <taxon>Pezizomycotina</taxon>
        <taxon>Sordariomycetes</taxon>
        <taxon>Hypocreomycetidae</taxon>
        <taxon>Hypocreales</taxon>
        <taxon>Stachybotryaceae</taxon>
        <taxon>Stachybotrys</taxon>
    </lineage>
</organism>
<keyword evidence="3" id="KW-1185">Reference proteome</keyword>
<comment type="caution">
    <text evidence="2">The sequence shown here is derived from an EMBL/GenBank/DDBJ whole genome shotgun (WGS) entry which is preliminary data.</text>
</comment>
<evidence type="ECO:0000313" key="2">
    <source>
        <dbReference type="EMBL" id="KAH7324360.1"/>
    </source>
</evidence>
<evidence type="ECO:0000313" key="3">
    <source>
        <dbReference type="Proteomes" id="UP000813444"/>
    </source>
</evidence>
<name>A0A8K0SXM1_9HYPO</name>
<feature type="compositionally biased region" description="Low complexity" evidence="1">
    <location>
        <begin position="566"/>
        <end position="587"/>
    </location>
</feature>